<feature type="transmembrane region" description="Helical" evidence="1">
    <location>
        <begin position="102"/>
        <end position="124"/>
    </location>
</feature>
<dbReference type="Pfam" id="PF14087">
    <property type="entry name" value="DUF4267"/>
    <property type="match status" value="1"/>
</dbReference>
<name>A0A9X3P580_9ACTN</name>
<organism evidence="2 3">
    <name type="scientific">Glycomyces luteolus</name>
    <dbReference type="NCBI Taxonomy" id="2670330"/>
    <lineage>
        <taxon>Bacteria</taxon>
        <taxon>Bacillati</taxon>
        <taxon>Actinomycetota</taxon>
        <taxon>Actinomycetes</taxon>
        <taxon>Glycomycetales</taxon>
        <taxon>Glycomycetaceae</taxon>
        <taxon>Glycomyces</taxon>
    </lineage>
</organism>
<evidence type="ECO:0000313" key="2">
    <source>
        <dbReference type="EMBL" id="MDA1358881.1"/>
    </source>
</evidence>
<keyword evidence="1" id="KW-1133">Transmembrane helix</keyword>
<evidence type="ECO:0000256" key="1">
    <source>
        <dbReference type="SAM" id="Phobius"/>
    </source>
</evidence>
<evidence type="ECO:0000313" key="3">
    <source>
        <dbReference type="Proteomes" id="UP001146067"/>
    </source>
</evidence>
<sequence length="125" mass="12690">MLAIIATALAALIGLAVVAMGTTGMLKPQFFMGFGIPGTPADDPVLNHWLTVKGGRDIGTGLMLLVATALATTSVTGWIMLAAAVMPVFDGLIVLRSKGARATAFGVHFATAAAMVVIAVLLLIA</sequence>
<accession>A0A9X3P580</accession>
<keyword evidence="1" id="KW-0812">Transmembrane</keyword>
<reference evidence="2" key="1">
    <citation type="submission" date="2022-12" db="EMBL/GenBank/DDBJ databases">
        <title>Gycomyces niveus sp.nov.,a novel actinomycete isolated from soil in Shouguan.</title>
        <authorList>
            <person name="Yang X."/>
        </authorList>
    </citation>
    <scope>NUCLEOTIDE SEQUENCE</scope>
    <source>
        <strain evidence="2">NEAU-A15</strain>
    </source>
</reference>
<feature type="transmembrane region" description="Helical" evidence="1">
    <location>
        <begin position="62"/>
        <end position="95"/>
    </location>
</feature>
<proteinExistence type="predicted"/>
<gene>
    <name evidence="2" type="ORF">O1R50_04560</name>
</gene>
<keyword evidence="1" id="KW-0472">Membrane</keyword>
<dbReference type="RefSeq" id="WP_270108696.1">
    <property type="nucleotide sequence ID" value="NZ_JAPZVP010000003.1"/>
</dbReference>
<comment type="caution">
    <text evidence="2">The sequence shown here is derived from an EMBL/GenBank/DDBJ whole genome shotgun (WGS) entry which is preliminary data.</text>
</comment>
<dbReference type="EMBL" id="JAPZVP010000003">
    <property type="protein sequence ID" value="MDA1358881.1"/>
    <property type="molecule type" value="Genomic_DNA"/>
</dbReference>
<dbReference type="Proteomes" id="UP001146067">
    <property type="component" value="Unassembled WGS sequence"/>
</dbReference>
<keyword evidence="3" id="KW-1185">Reference proteome</keyword>
<protein>
    <submittedName>
        <fullName evidence="2">DUF4267 domain-containing protein</fullName>
    </submittedName>
</protein>
<dbReference type="InterPro" id="IPR025363">
    <property type="entry name" value="DUF4267"/>
</dbReference>
<dbReference type="AlphaFoldDB" id="A0A9X3P580"/>